<sequence>MDISVRGDLDPVTNATREHQSLLEPYTPTSISTVSRGHDDRSSSVSGSPQSKSNVESHSLELKNGEYQQKVKTSRWLAFWWTDLTAAITSVGLLLAVVIVLLSVDDTPLTDWSMPFGMQPTTLVATLMTLCKLFLLEVVAEGISQLKWVYFEQRPHKLEDLEQFDSASRGVLGSLQFLFVIRWQALTGVLGAIITILAVAMGPFAQQSLSFYTKALDTGNSTASVPRAIAYDLNTGTLLTAASQQTSNSKQNYPYMLSGIFEGLYNPGNIAGFNCETTNCTWQAYETLGICSTCEDVTTSLTKTCHHDEVLSNLIATSDGSPGELPGYGHCKFTTPGGVELVATCAYNEWAPSGGNHTLWASATSFIDDWERPQPPTIIDIAGLLVSNPKRSCPVLDRKFSMPPPQTIECSLRWCLKTFESQVVNGTMSEILVKTEDLVFPTGLCNGTEFLGIPDLFPAWAARRDGTGDGVFTYAAFKKEDVPEDLCSDWQLRDKPVFWVNVEDSANIRALINTAFDGYVTNMEGSVFGNMLFTVNNGNLTANVNAVAASMTNAIRRGPNSTAHFGIASTNETYIRVNWNWLTYPAALVFLSILFLIGTMVFSSEKSRVVWKSSSLALLFHGLKESDRETSVRKQSDMKEAAKQMWVRLKEDDNGDLNFVRGQHQNPA</sequence>
<evidence type="ECO:0000313" key="1">
    <source>
        <dbReference type="EMBL" id="KAK3714329.1"/>
    </source>
</evidence>
<dbReference type="EMBL" id="JAUTXU010000056">
    <property type="protein sequence ID" value="KAK3714329.1"/>
    <property type="molecule type" value="Genomic_DNA"/>
</dbReference>
<proteinExistence type="predicted"/>
<accession>A0ACC3NCI0</accession>
<evidence type="ECO:0000313" key="2">
    <source>
        <dbReference type="Proteomes" id="UP001281147"/>
    </source>
</evidence>
<protein>
    <submittedName>
        <fullName evidence="1">Uncharacterized protein</fullName>
    </submittedName>
</protein>
<name>A0ACC3NCI0_9PEZI</name>
<reference evidence="1" key="1">
    <citation type="submission" date="2023-07" db="EMBL/GenBank/DDBJ databases">
        <title>Black Yeasts Isolated from many extreme environments.</title>
        <authorList>
            <person name="Coleine C."/>
            <person name="Stajich J.E."/>
            <person name="Selbmann L."/>
        </authorList>
    </citation>
    <scope>NUCLEOTIDE SEQUENCE</scope>
    <source>
        <strain evidence="1">CCFEE 5714</strain>
    </source>
</reference>
<gene>
    <name evidence="1" type="ORF">LTR37_007915</name>
</gene>
<dbReference type="Proteomes" id="UP001281147">
    <property type="component" value="Unassembled WGS sequence"/>
</dbReference>
<organism evidence="1 2">
    <name type="scientific">Vermiconidia calcicola</name>
    <dbReference type="NCBI Taxonomy" id="1690605"/>
    <lineage>
        <taxon>Eukaryota</taxon>
        <taxon>Fungi</taxon>
        <taxon>Dikarya</taxon>
        <taxon>Ascomycota</taxon>
        <taxon>Pezizomycotina</taxon>
        <taxon>Dothideomycetes</taxon>
        <taxon>Dothideomycetidae</taxon>
        <taxon>Mycosphaerellales</taxon>
        <taxon>Extremaceae</taxon>
        <taxon>Vermiconidia</taxon>
    </lineage>
</organism>
<keyword evidence="2" id="KW-1185">Reference proteome</keyword>
<comment type="caution">
    <text evidence="1">The sequence shown here is derived from an EMBL/GenBank/DDBJ whole genome shotgun (WGS) entry which is preliminary data.</text>
</comment>